<dbReference type="EMBL" id="KI966416">
    <property type="protein sequence ID" value="EWC46690.1"/>
    <property type="molecule type" value="Genomic_DNA"/>
</dbReference>
<keyword evidence="2" id="KW-1185">Reference proteome</keyword>
<protein>
    <submittedName>
        <fullName evidence="1">Uncharacterized protein</fullName>
    </submittedName>
</protein>
<dbReference type="OrthoDB" id="5323144at2759"/>
<evidence type="ECO:0000313" key="2">
    <source>
        <dbReference type="Proteomes" id="UP000024837"/>
    </source>
</evidence>
<reference evidence="1 2" key="1">
    <citation type="submission" date="2013-05" db="EMBL/GenBank/DDBJ databases">
        <title>Drechslerella stenobrocha genome reveals carnivorous origination and mechanical trapping mechanism of predatory fungi.</title>
        <authorList>
            <person name="Liu X."/>
            <person name="Zhang W."/>
            <person name="Liu K."/>
        </authorList>
    </citation>
    <scope>NUCLEOTIDE SEQUENCE [LARGE SCALE GENOMIC DNA]</scope>
    <source>
        <strain evidence="1 2">248</strain>
    </source>
</reference>
<dbReference type="AlphaFoldDB" id="W7IC68"/>
<proteinExistence type="predicted"/>
<evidence type="ECO:0000313" key="1">
    <source>
        <dbReference type="EMBL" id="EWC46690.1"/>
    </source>
</evidence>
<gene>
    <name evidence="1" type="ORF">DRE_04177</name>
</gene>
<sequence length="489" mass="55199">MAASCFTKQSLLGSALGRLVEIHPPVELYPELEGNKIKKVGIMGKHEFRAQYGRDDVGKTMRKINKAIDRRPRPAAERLAGTYDYNNLEASDDESDGDMPGWRQLHPPLRGVNAVPHSLHPLYGHDGFLPMDAKGCWVPSRLPPPRDPRTLLDKEDPLYSILLKAANELIDKAGAKEATVIPPVTAASGDPADKVETSKRTLIFKDPRQLPNFTHAKWPTLKKSLGLKRWHIVPVACTVNDELRWWLAIVDMQVQKRSGVEEKASGKENLPHRAVWIFDPCESKAPRPDGTPSLEETFLGKVPEYIVNLLNFELRSLNHHTTPVDFPLTSDHVGLNQLGSGTLDAESYDHPGKFRHFVATFINGHRYNYNNRNPQTGVEVLHAIARMIRIIELDDARLRPAWRQILNRENICSLVPATITPPVTESQRELDLGDDSNSLQNRVRTETMAEIRRYFNTPHLVGSCHSTPRAHMRALEKAFPVNTRKYRQS</sequence>
<organism evidence="1 2">
    <name type="scientific">Drechslerella stenobrocha 248</name>
    <dbReference type="NCBI Taxonomy" id="1043628"/>
    <lineage>
        <taxon>Eukaryota</taxon>
        <taxon>Fungi</taxon>
        <taxon>Dikarya</taxon>
        <taxon>Ascomycota</taxon>
        <taxon>Pezizomycotina</taxon>
        <taxon>Orbiliomycetes</taxon>
        <taxon>Orbiliales</taxon>
        <taxon>Orbiliaceae</taxon>
        <taxon>Drechslerella</taxon>
    </lineage>
</organism>
<dbReference type="Proteomes" id="UP000024837">
    <property type="component" value="Unassembled WGS sequence"/>
</dbReference>
<name>W7IC68_9PEZI</name>
<accession>W7IC68</accession>
<dbReference type="HOGENOM" id="CLU_557792_0_0_1"/>